<evidence type="ECO:0000259" key="1">
    <source>
        <dbReference type="Pfam" id="PF03070"/>
    </source>
</evidence>
<dbReference type="NCBIfam" id="TIGR04306">
    <property type="entry name" value="salvage_TenA"/>
    <property type="match status" value="1"/>
</dbReference>
<dbReference type="AlphaFoldDB" id="A0A380T8S7"/>
<accession>A0A380T8S7</accession>
<organism evidence="2">
    <name type="scientific">metagenome</name>
    <dbReference type="NCBI Taxonomy" id="256318"/>
    <lineage>
        <taxon>unclassified sequences</taxon>
        <taxon>metagenomes</taxon>
    </lineage>
</organism>
<dbReference type="Gene3D" id="1.20.910.10">
    <property type="entry name" value="Heme oxygenase-like"/>
    <property type="match status" value="1"/>
</dbReference>
<dbReference type="CDD" id="cd19367">
    <property type="entry name" value="TenA_C_ScTHI20-like"/>
    <property type="match status" value="1"/>
</dbReference>
<dbReference type="InterPro" id="IPR050967">
    <property type="entry name" value="Thiamine_Salvage_TenA"/>
</dbReference>
<dbReference type="GO" id="GO:0005829">
    <property type="term" value="C:cytosol"/>
    <property type="evidence" value="ECO:0007669"/>
    <property type="project" value="TreeGrafter"/>
</dbReference>
<dbReference type="InterPro" id="IPR027574">
    <property type="entry name" value="Thiaminase_II"/>
</dbReference>
<dbReference type="InterPro" id="IPR016084">
    <property type="entry name" value="Haem_Oase-like_multi-hlx"/>
</dbReference>
<dbReference type="GO" id="GO:0006772">
    <property type="term" value="P:thiamine metabolic process"/>
    <property type="evidence" value="ECO:0007669"/>
    <property type="project" value="InterPro"/>
</dbReference>
<dbReference type="Pfam" id="PF03070">
    <property type="entry name" value="TENA_THI-4"/>
    <property type="match status" value="1"/>
</dbReference>
<reference evidence="2" key="1">
    <citation type="submission" date="2018-07" db="EMBL/GenBank/DDBJ databases">
        <authorList>
            <person name="Quirk P.G."/>
            <person name="Krulwich T.A."/>
        </authorList>
    </citation>
    <scope>NUCLEOTIDE SEQUENCE</scope>
</reference>
<protein>
    <recommendedName>
        <fullName evidence="1">Thiaminase-2/PQQC domain-containing protein</fullName>
    </recommendedName>
</protein>
<dbReference type="PANTHER" id="PTHR43198:SF2">
    <property type="entry name" value="SI:CH1073-67J19.1-RELATED"/>
    <property type="match status" value="1"/>
</dbReference>
<dbReference type="SUPFAM" id="SSF48613">
    <property type="entry name" value="Heme oxygenase-like"/>
    <property type="match status" value="1"/>
</dbReference>
<dbReference type="GO" id="GO:0050334">
    <property type="term" value="F:thiaminase activity"/>
    <property type="evidence" value="ECO:0007669"/>
    <property type="project" value="InterPro"/>
</dbReference>
<evidence type="ECO:0000313" key="2">
    <source>
        <dbReference type="EMBL" id="SUS03657.1"/>
    </source>
</evidence>
<sequence length="229" mass="24758">MVAAGDACSLFARLRAASGQAWGAFIGHPFVQQLAAGTLDERCFRCYLSQDYLFLIHFARAYGLAAFKAETIADIRAAAGGLSAMIDQEMSLHVDYCRGWGLSEAEMATAEEDVATLAYTRFVLERGLAGDLLDLQVALAPCILGYAEIGHALLEAPSTVLAGNPYRAWIEMYAGADYQAVATAHSRQMDELFARRGSEARLPALATTFTQATRLETAFWQMGLTATAL</sequence>
<proteinExistence type="predicted"/>
<dbReference type="PANTHER" id="PTHR43198">
    <property type="entry name" value="BIFUNCTIONAL TH2 PROTEIN"/>
    <property type="match status" value="1"/>
</dbReference>
<gene>
    <name evidence="2" type="ORF">DF3PB_1060011</name>
</gene>
<dbReference type="InterPro" id="IPR004305">
    <property type="entry name" value="Thiaminase-2/PQQC"/>
</dbReference>
<name>A0A380T8S7_9ZZZZ</name>
<feature type="domain" description="Thiaminase-2/PQQC" evidence="1">
    <location>
        <begin position="20"/>
        <end position="225"/>
    </location>
</feature>
<dbReference type="EMBL" id="UIDG01000009">
    <property type="protein sequence ID" value="SUS03657.1"/>
    <property type="molecule type" value="Genomic_DNA"/>
</dbReference>